<dbReference type="PANTHER" id="PTHR17920:SF3">
    <property type="entry name" value="TRANSMEMBRANE AND COILED-COIL DOMAIN-CONTAINING PROTEIN 4"/>
    <property type="match status" value="1"/>
</dbReference>
<organism evidence="8 9">
    <name type="scientific">Monosporascus cannonballus</name>
    <dbReference type="NCBI Taxonomy" id="155416"/>
    <lineage>
        <taxon>Eukaryota</taxon>
        <taxon>Fungi</taxon>
        <taxon>Dikarya</taxon>
        <taxon>Ascomycota</taxon>
        <taxon>Pezizomycotina</taxon>
        <taxon>Sordariomycetes</taxon>
        <taxon>Xylariomycetidae</taxon>
        <taxon>Xylariales</taxon>
        <taxon>Xylariales incertae sedis</taxon>
        <taxon>Monosporascus</taxon>
    </lineage>
</organism>
<feature type="compositionally biased region" description="Polar residues" evidence="6">
    <location>
        <begin position="20"/>
        <end position="38"/>
    </location>
</feature>
<name>A0ABY0H6C9_9PEZI</name>
<comment type="similarity">
    <text evidence="2">Belongs to the TMCO4 family.</text>
</comment>
<keyword evidence="5 7" id="KW-0472">Membrane</keyword>
<evidence type="ECO:0000256" key="1">
    <source>
        <dbReference type="ARBA" id="ARBA00004141"/>
    </source>
</evidence>
<evidence type="ECO:0000256" key="4">
    <source>
        <dbReference type="ARBA" id="ARBA00022989"/>
    </source>
</evidence>
<dbReference type="InterPro" id="IPR007941">
    <property type="entry name" value="DUF726"/>
</dbReference>
<evidence type="ECO:0000313" key="9">
    <source>
        <dbReference type="Proteomes" id="UP000294003"/>
    </source>
</evidence>
<evidence type="ECO:0000313" key="8">
    <source>
        <dbReference type="EMBL" id="RYO82785.1"/>
    </source>
</evidence>
<feature type="compositionally biased region" description="Basic and acidic residues" evidence="6">
    <location>
        <begin position="78"/>
        <end position="94"/>
    </location>
</feature>
<keyword evidence="9" id="KW-1185">Reference proteome</keyword>
<sequence length="1206" mass="132094">MANPDEPPPSNIKPPSQPIHTISSTNNSVHAKEQNTPMTAGDVQEFDDFGLPIRRYVNPELPAGNEGESSSAYGVGGDESRTHEAVASNSEEKQGSSPGYPERKGAEGEEEELEVPTHQRKLNKALADNSDRDVFQDASSTPVPERAAEVTSKEIEEPQTPVPPQIENRSRDEPSPAAEVLPNGPVPSENTEASKTTKRRSTLDSDTRAISGPSIEEIASSKQDEQAEKAAAAQHTRNISIASSAKGISEFSHQQVAAPKEVEKDDDGEWQTMPAYAPYDIYDDDNRLIAKEHNAEEDEKYGYAGLGGAGKGYTRVLDDDDAESVTSMDDNTRYLFNNVKTTSIAGADEEQRDAVSQLQATKDLLTEGQRIAYVGVTRLELVEMVKAAEAMDGPKKVKREVQTAAEAMKMWSQKIMIRLYAHMEINQAEQVMIEQLAEHGVMPRDLTPVLMQNARVKNPMAGKSGRSTPSMSSLASPRQSISISEPVSPAPPPYESHNDGDWPEVKSPSQLPRTAKIEIDLRWTVLCDLFLVLIADSVYDARSRVLLERVAKDLEVDWIDICKFEKRVTDALEMQQQAEKENWNEEEHLENRRKMALKRRYLMMGLATVGGGLVIGLSAGLMAPLIGAGLATGFTAIGVGGTSSFLAGAGGAAIITSGAAASGSYMGGKAANRRTGAVRTFEYRPLHNNKRVNLIVTISGWLSSKHDDIRLPFSTVDPIMGDIYSILWEPEMLTSMGDTINILATEAVTQSLQQVLGATVLMGLMAALQLPIVLSKLAYLVDNPWAVSLDRAWSAGLILADSLVDRNLGTRPITLVGYSLGSRVIFSCLLELARKGAYGLVQNVYMFGSPIVVKKEEYLKCRTVVSGRWVNGYNRTDWILGYLFRLTNGGIRRVAGLAAIEDIPGLENKDCTEFVVGHMEYRTAMPRLLRECGWVVESDEFVEIEDPDPENHQERQREIINEIEEARKQLEKEESSKKGGGWGIFGRKKKAARAEWEVYEDNRGPAGGDPTRTEDKHGNNHGVLFDVDAIRAELASDELQAKELQSTLPPMKLAVEQPQASYNDDSNNPRDSLRGTKSADAALATRQRLSQERPPAYAADQSSSSSAWGNPADDEIQMTFDTSFDDSAPARVRDTDRDRDAPYYYTSHSNNSSGPLRAGAASPPSPGRPEISRSANTAPNVALADPWADLDDEDFGKEKEISLTFA</sequence>
<feature type="region of interest" description="Disordered" evidence="6">
    <location>
        <begin position="1041"/>
        <end position="1194"/>
    </location>
</feature>
<dbReference type="Proteomes" id="UP000294003">
    <property type="component" value="Unassembled WGS sequence"/>
</dbReference>
<evidence type="ECO:0000256" key="3">
    <source>
        <dbReference type="ARBA" id="ARBA00022692"/>
    </source>
</evidence>
<feature type="compositionally biased region" description="Basic and acidic residues" evidence="6">
    <location>
        <begin position="146"/>
        <end position="156"/>
    </location>
</feature>
<evidence type="ECO:0000256" key="2">
    <source>
        <dbReference type="ARBA" id="ARBA00009824"/>
    </source>
</evidence>
<dbReference type="InterPro" id="IPR029058">
    <property type="entry name" value="AB_hydrolase_fold"/>
</dbReference>
<feature type="transmembrane region" description="Helical" evidence="7">
    <location>
        <begin position="645"/>
        <end position="665"/>
    </location>
</feature>
<feature type="compositionally biased region" description="Basic and acidic residues" evidence="6">
    <location>
        <begin position="1131"/>
        <end position="1141"/>
    </location>
</feature>
<comment type="caution">
    <text evidence="8">The sequence shown here is derived from an EMBL/GenBank/DDBJ whole genome shotgun (WGS) entry which is preliminary data.</text>
</comment>
<feature type="compositionally biased region" description="Low complexity" evidence="6">
    <location>
        <begin position="1152"/>
        <end position="1162"/>
    </location>
</feature>
<dbReference type="PANTHER" id="PTHR17920">
    <property type="entry name" value="TRANSMEMBRANE AND COILED-COIL DOMAIN-CONTAINING PROTEIN 4 TMCO4"/>
    <property type="match status" value="1"/>
</dbReference>
<comment type="subcellular location">
    <subcellularLocation>
        <location evidence="1">Membrane</location>
        <topology evidence="1">Multi-pass membrane protein</topology>
    </subcellularLocation>
</comment>
<feature type="region of interest" description="Disordered" evidence="6">
    <location>
        <begin position="998"/>
        <end position="1020"/>
    </location>
</feature>
<reference evidence="8 9" key="1">
    <citation type="submission" date="2018-06" db="EMBL/GenBank/DDBJ databases">
        <title>Complete Genomes of Monosporascus.</title>
        <authorList>
            <person name="Robinson A.J."/>
            <person name="Natvig D.O."/>
        </authorList>
    </citation>
    <scope>NUCLEOTIDE SEQUENCE [LARGE SCALE GENOMIC DNA]</scope>
    <source>
        <strain evidence="8 9">CBS 609.92</strain>
    </source>
</reference>
<feature type="region of interest" description="Disordered" evidence="6">
    <location>
        <begin position="1"/>
        <end position="271"/>
    </location>
</feature>
<keyword evidence="3 7" id="KW-0812">Transmembrane</keyword>
<proteinExistence type="inferred from homology"/>
<evidence type="ECO:0000256" key="6">
    <source>
        <dbReference type="SAM" id="MobiDB-lite"/>
    </source>
</evidence>
<evidence type="ECO:0000256" key="5">
    <source>
        <dbReference type="ARBA" id="ARBA00023136"/>
    </source>
</evidence>
<feature type="transmembrane region" description="Helical" evidence="7">
    <location>
        <begin position="601"/>
        <end position="625"/>
    </location>
</feature>
<feature type="region of interest" description="Disordered" evidence="6">
    <location>
        <begin position="459"/>
        <end position="508"/>
    </location>
</feature>
<evidence type="ECO:0000256" key="7">
    <source>
        <dbReference type="SAM" id="Phobius"/>
    </source>
</evidence>
<feature type="compositionally biased region" description="Pro residues" evidence="6">
    <location>
        <begin position="1"/>
        <end position="17"/>
    </location>
</feature>
<dbReference type="SUPFAM" id="SSF53474">
    <property type="entry name" value="alpha/beta-Hydrolases"/>
    <property type="match status" value="1"/>
</dbReference>
<gene>
    <name evidence="8" type="ORF">DL762_006449</name>
</gene>
<dbReference type="Pfam" id="PF05277">
    <property type="entry name" value="DUF726"/>
    <property type="match status" value="1"/>
</dbReference>
<keyword evidence="4 7" id="KW-1133">Transmembrane helix</keyword>
<accession>A0ABY0H6C9</accession>
<evidence type="ECO:0008006" key="10">
    <source>
        <dbReference type="Google" id="ProtNLM"/>
    </source>
</evidence>
<dbReference type="EMBL" id="QJNS01000206">
    <property type="protein sequence ID" value="RYO82785.1"/>
    <property type="molecule type" value="Genomic_DNA"/>
</dbReference>
<feature type="compositionally biased region" description="Polar residues" evidence="6">
    <location>
        <begin position="465"/>
        <end position="485"/>
    </location>
</feature>
<protein>
    <recommendedName>
        <fullName evidence="10">DUF726 domain protein</fullName>
    </recommendedName>
</protein>